<name>A0ABU6XVZ6_9FABA</name>
<dbReference type="EMBL" id="JASCZI010214136">
    <property type="protein sequence ID" value="MED6201892.1"/>
    <property type="molecule type" value="Genomic_DNA"/>
</dbReference>
<keyword evidence="2" id="KW-1185">Reference proteome</keyword>
<protein>
    <submittedName>
        <fullName evidence="1">Uncharacterized protein</fullName>
    </submittedName>
</protein>
<accession>A0ABU6XVZ6</accession>
<comment type="caution">
    <text evidence="1">The sequence shown here is derived from an EMBL/GenBank/DDBJ whole genome shotgun (WGS) entry which is preliminary data.</text>
</comment>
<gene>
    <name evidence="1" type="ORF">PIB30_099632</name>
</gene>
<organism evidence="1 2">
    <name type="scientific">Stylosanthes scabra</name>
    <dbReference type="NCBI Taxonomy" id="79078"/>
    <lineage>
        <taxon>Eukaryota</taxon>
        <taxon>Viridiplantae</taxon>
        <taxon>Streptophyta</taxon>
        <taxon>Embryophyta</taxon>
        <taxon>Tracheophyta</taxon>
        <taxon>Spermatophyta</taxon>
        <taxon>Magnoliopsida</taxon>
        <taxon>eudicotyledons</taxon>
        <taxon>Gunneridae</taxon>
        <taxon>Pentapetalae</taxon>
        <taxon>rosids</taxon>
        <taxon>fabids</taxon>
        <taxon>Fabales</taxon>
        <taxon>Fabaceae</taxon>
        <taxon>Papilionoideae</taxon>
        <taxon>50 kb inversion clade</taxon>
        <taxon>dalbergioids sensu lato</taxon>
        <taxon>Dalbergieae</taxon>
        <taxon>Pterocarpus clade</taxon>
        <taxon>Stylosanthes</taxon>
    </lineage>
</organism>
<evidence type="ECO:0000313" key="2">
    <source>
        <dbReference type="Proteomes" id="UP001341840"/>
    </source>
</evidence>
<evidence type="ECO:0000313" key="1">
    <source>
        <dbReference type="EMBL" id="MED6201892.1"/>
    </source>
</evidence>
<reference evidence="1 2" key="1">
    <citation type="journal article" date="2023" name="Plants (Basel)">
        <title>Bridging the Gap: Combining Genomics and Transcriptomics Approaches to Understand Stylosanthes scabra, an Orphan Legume from the Brazilian Caatinga.</title>
        <authorList>
            <person name="Ferreira-Neto J.R.C."/>
            <person name="da Silva M.D."/>
            <person name="Binneck E."/>
            <person name="de Melo N.F."/>
            <person name="da Silva R.H."/>
            <person name="de Melo A.L.T.M."/>
            <person name="Pandolfi V."/>
            <person name="Bustamante F.O."/>
            <person name="Brasileiro-Vidal A.C."/>
            <person name="Benko-Iseppon A.M."/>
        </authorList>
    </citation>
    <scope>NUCLEOTIDE SEQUENCE [LARGE SCALE GENOMIC DNA]</scope>
    <source>
        <tissue evidence="1">Leaves</tissue>
    </source>
</reference>
<dbReference type="Proteomes" id="UP001341840">
    <property type="component" value="Unassembled WGS sequence"/>
</dbReference>
<feature type="non-terminal residue" evidence="1">
    <location>
        <position position="1"/>
    </location>
</feature>
<proteinExistence type="predicted"/>
<sequence length="85" mass="9880">FGFSSCVLSSVRSASKLIKHVRDLVDRFLGCYNFWYQSGSFLMSLRIELKYFEVYFEPRRKSCEKVLPLVKTCVGMHDGLIAYIV</sequence>